<keyword evidence="3" id="KW-1185">Reference proteome</keyword>
<protein>
    <submittedName>
        <fullName evidence="1 2">Uncharacterized protein</fullName>
    </submittedName>
</protein>
<reference evidence="3" key="2">
    <citation type="submission" date="2010-05" db="EMBL/GenBank/DDBJ databases">
        <title>The genome sequence of Magnaporthe poae strain ATCC 64411.</title>
        <authorList>
            <person name="Ma L.-J."/>
            <person name="Dead R."/>
            <person name="Young S."/>
            <person name="Zeng Q."/>
            <person name="Koehrsen M."/>
            <person name="Alvarado L."/>
            <person name="Berlin A."/>
            <person name="Chapman S.B."/>
            <person name="Chen Z."/>
            <person name="Freedman E."/>
            <person name="Gellesch M."/>
            <person name="Goldberg J."/>
            <person name="Griggs A."/>
            <person name="Gujja S."/>
            <person name="Heilman E.R."/>
            <person name="Heiman D."/>
            <person name="Hepburn T."/>
            <person name="Howarth C."/>
            <person name="Jen D."/>
            <person name="Larson L."/>
            <person name="Mehta T."/>
            <person name="Neiman D."/>
            <person name="Pearson M."/>
            <person name="Roberts A."/>
            <person name="Saif S."/>
            <person name="Shea T."/>
            <person name="Shenoy N."/>
            <person name="Sisk P."/>
            <person name="Stolte C."/>
            <person name="Sykes S."/>
            <person name="Walk T."/>
            <person name="White J."/>
            <person name="Yandava C."/>
            <person name="Haas B."/>
            <person name="Nusbaum C."/>
            <person name="Birren B."/>
        </authorList>
    </citation>
    <scope>NUCLEOTIDE SEQUENCE [LARGE SCALE GENOMIC DNA]</scope>
    <source>
        <strain evidence="3">ATCC 64411 / 73-15</strain>
    </source>
</reference>
<dbReference type="Proteomes" id="UP000011715">
    <property type="component" value="Unassembled WGS sequence"/>
</dbReference>
<reference evidence="1" key="1">
    <citation type="submission" date="2010-05" db="EMBL/GenBank/DDBJ databases">
        <title>The Genome Sequence of Magnaporthe poae strain ATCC 64411.</title>
        <authorList>
            <consortium name="The Broad Institute Genome Sequencing Platform"/>
            <consortium name="Broad Institute Genome Sequencing Center for Infectious Disease"/>
            <person name="Ma L.-J."/>
            <person name="Dead R."/>
            <person name="Young S."/>
            <person name="Zeng Q."/>
            <person name="Koehrsen M."/>
            <person name="Alvarado L."/>
            <person name="Berlin A."/>
            <person name="Chapman S.B."/>
            <person name="Chen Z."/>
            <person name="Freedman E."/>
            <person name="Gellesch M."/>
            <person name="Goldberg J."/>
            <person name="Griggs A."/>
            <person name="Gujja S."/>
            <person name="Heilman E.R."/>
            <person name="Heiman D."/>
            <person name="Hepburn T."/>
            <person name="Howarth C."/>
            <person name="Jen D."/>
            <person name="Larson L."/>
            <person name="Mehta T."/>
            <person name="Neiman D."/>
            <person name="Pearson M."/>
            <person name="Roberts A."/>
            <person name="Saif S."/>
            <person name="Shea T."/>
            <person name="Shenoy N."/>
            <person name="Sisk P."/>
            <person name="Stolte C."/>
            <person name="Sykes S."/>
            <person name="Walk T."/>
            <person name="White J."/>
            <person name="Yandava C."/>
            <person name="Haas B."/>
            <person name="Nusbaum C."/>
            <person name="Birren B."/>
        </authorList>
    </citation>
    <scope>NUCLEOTIDE SEQUENCE</scope>
    <source>
        <strain evidence="1">ATCC 64411</strain>
    </source>
</reference>
<name>A0A0C4E4E6_MAGP6</name>
<evidence type="ECO:0000313" key="1">
    <source>
        <dbReference type="EMBL" id="KLU88352.1"/>
    </source>
</evidence>
<gene>
    <name evidence="1" type="ORF">MAPG_07339</name>
</gene>
<dbReference type="AlphaFoldDB" id="A0A0C4E4E6"/>
<evidence type="ECO:0000313" key="3">
    <source>
        <dbReference type="Proteomes" id="UP000011715"/>
    </source>
</evidence>
<evidence type="ECO:0000313" key="2">
    <source>
        <dbReference type="EnsemblFungi" id="MAPG_07339T0"/>
    </source>
</evidence>
<reference evidence="1" key="3">
    <citation type="submission" date="2011-03" db="EMBL/GenBank/DDBJ databases">
        <title>Annotation of Magnaporthe poae ATCC 64411.</title>
        <authorList>
            <person name="Ma L.-J."/>
            <person name="Dead R."/>
            <person name="Young S.K."/>
            <person name="Zeng Q."/>
            <person name="Gargeya S."/>
            <person name="Fitzgerald M."/>
            <person name="Haas B."/>
            <person name="Abouelleil A."/>
            <person name="Alvarado L."/>
            <person name="Arachchi H.M."/>
            <person name="Berlin A."/>
            <person name="Brown A."/>
            <person name="Chapman S.B."/>
            <person name="Chen Z."/>
            <person name="Dunbar C."/>
            <person name="Freedman E."/>
            <person name="Gearin G."/>
            <person name="Gellesch M."/>
            <person name="Goldberg J."/>
            <person name="Griggs A."/>
            <person name="Gujja S."/>
            <person name="Heiman D."/>
            <person name="Howarth C."/>
            <person name="Larson L."/>
            <person name="Lui A."/>
            <person name="MacDonald P.J.P."/>
            <person name="Mehta T."/>
            <person name="Montmayeur A."/>
            <person name="Murphy C."/>
            <person name="Neiman D."/>
            <person name="Pearson M."/>
            <person name="Priest M."/>
            <person name="Roberts A."/>
            <person name="Saif S."/>
            <person name="Shea T."/>
            <person name="Shenoy N."/>
            <person name="Sisk P."/>
            <person name="Stolte C."/>
            <person name="Sykes S."/>
            <person name="Yandava C."/>
            <person name="Wortman J."/>
            <person name="Nusbaum C."/>
            <person name="Birren B."/>
        </authorList>
    </citation>
    <scope>NUCLEOTIDE SEQUENCE</scope>
    <source>
        <strain evidence="1">ATCC 64411</strain>
    </source>
</reference>
<organism evidence="2 3">
    <name type="scientific">Magnaporthiopsis poae (strain ATCC 64411 / 73-15)</name>
    <name type="common">Kentucky bluegrass fungus</name>
    <name type="synonym">Magnaporthe poae</name>
    <dbReference type="NCBI Taxonomy" id="644358"/>
    <lineage>
        <taxon>Eukaryota</taxon>
        <taxon>Fungi</taxon>
        <taxon>Dikarya</taxon>
        <taxon>Ascomycota</taxon>
        <taxon>Pezizomycotina</taxon>
        <taxon>Sordariomycetes</taxon>
        <taxon>Sordariomycetidae</taxon>
        <taxon>Magnaporthales</taxon>
        <taxon>Magnaporthaceae</taxon>
        <taxon>Magnaporthiopsis</taxon>
    </lineage>
</organism>
<accession>A0A0C4E4E6</accession>
<dbReference type="EMBL" id="ADBL01001774">
    <property type="status" value="NOT_ANNOTATED_CDS"/>
    <property type="molecule type" value="Genomic_DNA"/>
</dbReference>
<proteinExistence type="predicted"/>
<reference evidence="2" key="5">
    <citation type="submission" date="2015-06" db="UniProtKB">
        <authorList>
            <consortium name="EnsemblFungi"/>
        </authorList>
    </citation>
    <scope>IDENTIFICATION</scope>
    <source>
        <strain evidence="2">ATCC 64411</strain>
    </source>
</reference>
<dbReference type="VEuPathDB" id="FungiDB:MAPG_07339"/>
<dbReference type="EMBL" id="GL876971">
    <property type="protein sequence ID" value="KLU88352.1"/>
    <property type="molecule type" value="Genomic_DNA"/>
</dbReference>
<dbReference type="EnsemblFungi" id="MAPG_07339T0">
    <property type="protein sequence ID" value="MAPG_07339T0"/>
    <property type="gene ID" value="MAPG_07339"/>
</dbReference>
<reference evidence="2" key="4">
    <citation type="journal article" date="2015" name="G3 (Bethesda)">
        <title>Genome sequences of three phytopathogenic species of the Magnaporthaceae family of fungi.</title>
        <authorList>
            <person name="Okagaki L.H."/>
            <person name="Nunes C.C."/>
            <person name="Sailsbery J."/>
            <person name="Clay B."/>
            <person name="Brown D."/>
            <person name="John T."/>
            <person name="Oh Y."/>
            <person name="Young N."/>
            <person name="Fitzgerald M."/>
            <person name="Haas B.J."/>
            <person name="Zeng Q."/>
            <person name="Young S."/>
            <person name="Adiconis X."/>
            <person name="Fan L."/>
            <person name="Levin J.Z."/>
            <person name="Mitchell T.K."/>
            <person name="Okubara P.A."/>
            <person name="Farman M.L."/>
            <person name="Kohn L.M."/>
            <person name="Birren B."/>
            <person name="Ma L.-J."/>
            <person name="Dean R.A."/>
        </authorList>
    </citation>
    <scope>NUCLEOTIDE SEQUENCE</scope>
    <source>
        <strain evidence="2">ATCC 64411 / 73-15</strain>
    </source>
</reference>
<sequence length="206" mass="22224">MPFLSRVVTPNTFSGEWSASILIVMDGLLLPRVILLAAATVLCKDPHDTNPHGSPLLLSFGFGLMQVLSRGREHADRLSCQQPVRGPKFIPPARPGPSHGETQTNLASTGVILRGHESLPFVFYCMQCQLNSVSVEFNVTSPSVNCRHIHSLAMLNRQSIPVAPPSGWIACHRPVSCSHHLPDSGQPNPLQLGCSLCCLPTPVLVA</sequence>